<name>I3EH77_NEMP3</name>
<dbReference type="InParanoid" id="I3EH77"/>
<proteinExistence type="predicted"/>
<dbReference type="OrthoDB" id="2192888at2759"/>
<organism evidence="2 3">
    <name type="scientific">Nematocida parisii (strain ERTm3)</name>
    <name type="common">Nematode killer fungus</name>
    <dbReference type="NCBI Taxonomy" id="935791"/>
    <lineage>
        <taxon>Eukaryota</taxon>
        <taxon>Fungi</taxon>
        <taxon>Fungi incertae sedis</taxon>
        <taxon>Microsporidia</taxon>
        <taxon>Nematocida</taxon>
    </lineage>
</organism>
<dbReference type="Proteomes" id="UP000002872">
    <property type="component" value="Unassembled WGS sequence"/>
</dbReference>
<dbReference type="SUPFAM" id="SSF48371">
    <property type="entry name" value="ARM repeat"/>
    <property type="match status" value="1"/>
</dbReference>
<keyword evidence="3" id="KW-1185">Reference proteome</keyword>
<protein>
    <recommendedName>
        <fullName evidence="1">RRP12 HEAT domain-containing protein</fullName>
    </recommendedName>
</protein>
<evidence type="ECO:0000313" key="2">
    <source>
        <dbReference type="EMBL" id="EIJ88574.1"/>
    </source>
</evidence>
<accession>I3EH77</accession>
<dbReference type="STRING" id="935791.I3EH77"/>
<dbReference type="PANTHER" id="PTHR48287">
    <property type="entry name" value="ARM REPEAT SUPERFAMILY PROTEIN"/>
    <property type="match status" value="1"/>
</dbReference>
<dbReference type="InterPro" id="IPR012978">
    <property type="entry name" value="HEAT_RRP12"/>
</dbReference>
<dbReference type="HOGENOM" id="CLU_330956_0_0_1"/>
<dbReference type="AlphaFoldDB" id="I3EH77"/>
<dbReference type="EMBL" id="GL870878">
    <property type="protein sequence ID" value="EIJ88574.1"/>
    <property type="molecule type" value="Genomic_DNA"/>
</dbReference>
<sequence length="867" mass="98354">MSRPAEEQSDRMTNILEERIKSALEKKGKEATPQEMWLASFDLLKETVETMGAYTEECLKISCKYAPEQLGDLANPVRVCLNKISHSTNGNSWSDKGFFTLMLKAVCTPEAYTDQSIIDNIIVLCTVKSPKIRKRAIPVLRRIIIHEESSGTTGGSITFSKLVMTVEALSEVNLEHSGRVISILNQFMREITKYGMAESMLNIAVKLQRESKSVSVQAITFAEAILKSTPQELLSTHLEVVEDALSKGSDKEDEICILINYVSGVMRASAGVSLQMGCEFIVSETSAVEEGIKEIIKEHISKNKKITQAVYESLHNLLLSLKGRVSLFTKLIVVLAQYCYNEEDVRMNKSIELIIGNIGVDRFMWSVKEREFFYWLPMIKSAVHSSDIEVFIRRFMPEIEVEKRNEDSTQYEALWSCFPSFCRGMKDSNGVFSHFVRQLPFFLSNNSVTGYIAQGITILIEEAHRHIGADPETTTLKTNILKTFSIAVDLFERLVLKFKQTQAENERDALRSFTKVLDSAWQRKYYANIIDTAFVFSGEFFTGELKPEINRKENDVPAPEKVFIENAPLLEIVAHQYVKDTKFTEGVLRYVISTHLRTQKMGYKVLLALVQGGFCPRSLCDFFLDQRTDDVLFQCSRHLRLSVIYEILKRHNITEGVPLCRLVFEMARAVRTEGGRNRSVSFDIINEMAATYSPGVLDEVAKMIMAGIPGKPVDYQAGAVAILSSLFYQGREKVSIEVVEMAMGIIEDLSAENKYAVGKASIGFLSIVLIEMDQINKYLTRALVCLDRIIFHFKLKLSENLKLILRKIVEKKGPSVLTPPQTELIKQRSSAYKQEEEQRIVVDGDGKMRIKDQKFIKNNRQKRVKRS</sequence>
<dbReference type="InterPro" id="IPR052087">
    <property type="entry name" value="RRP12"/>
</dbReference>
<evidence type="ECO:0000313" key="3">
    <source>
        <dbReference type="Proteomes" id="UP000002872"/>
    </source>
</evidence>
<dbReference type="InterPro" id="IPR016024">
    <property type="entry name" value="ARM-type_fold"/>
</dbReference>
<dbReference type="PANTHER" id="PTHR48287:SF1">
    <property type="entry name" value="ARM REPEAT SUPERFAMILY PROTEIN"/>
    <property type="match status" value="1"/>
</dbReference>
<reference evidence="2" key="1">
    <citation type="submission" date="2011-01" db="EMBL/GenBank/DDBJ databases">
        <title>The Genome Sequence of Nematocida parisii strain ERTm3.</title>
        <authorList>
            <consortium name="The Broad Institute Genome Sequencing Platform"/>
            <consortium name="The Broad Institute Genome Sequencing Center for Infectious Disease"/>
            <person name="Cuomo C."/>
            <person name="Troemel E."/>
            <person name="Young S.K."/>
            <person name="Zeng Q."/>
            <person name="Gargeya S."/>
            <person name="Fitzgerald M."/>
            <person name="Haas B."/>
            <person name="Abouelleil A."/>
            <person name="Alvarado L."/>
            <person name="Arachchi H.M."/>
            <person name="Berlin A."/>
            <person name="Chapman S.B."/>
            <person name="Gearin G."/>
            <person name="Goldberg J."/>
            <person name="Griggs A."/>
            <person name="Gujja S."/>
            <person name="Hansen M."/>
            <person name="Heiman D."/>
            <person name="Howarth C."/>
            <person name="Larimer J."/>
            <person name="Lui A."/>
            <person name="MacDonald P.J.P."/>
            <person name="McCowen C."/>
            <person name="Montmayeur A."/>
            <person name="Murphy C."/>
            <person name="Neiman D."/>
            <person name="Pearson M."/>
            <person name="Priest M."/>
            <person name="Roberts A."/>
            <person name="Saif S."/>
            <person name="Shea T."/>
            <person name="Sisk P."/>
            <person name="Stolte C."/>
            <person name="Sykes S."/>
            <person name="Wortman J."/>
            <person name="Nusbaum C."/>
            <person name="Birren B."/>
        </authorList>
    </citation>
    <scope>NUCLEOTIDE SEQUENCE</scope>
    <source>
        <strain evidence="2">ERTm3</strain>
    </source>
</reference>
<dbReference type="GO" id="GO:0005634">
    <property type="term" value="C:nucleus"/>
    <property type="evidence" value="ECO:0007669"/>
    <property type="project" value="UniProtKB-SubCell"/>
</dbReference>
<dbReference type="VEuPathDB" id="MicrosporidiaDB:NEQG_01264"/>
<feature type="domain" description="RRP12 HEAT" evidence="1">
    <location>
        <begin position="373"/>
        <end position="478"/>
    </location>
</feature>
<evidence type="ECO:0000259" key="1">
    <source>
        <dbReference type="Pfam" id="PF08161"/>
    </source>
</evidence>
<dbReference type="OMA" id="MWLASFD"/>
<gene>
    <name evidence="2" type="ORF">NEQG_01264</name>
</gene>
<dbReference type="Pfam" id="PF08161">
    <property type="entry name" value="RRP12_HEAT"/>
    <property type="match status" value="1"/>
</dbReference>